<dbReference type="RefSeq" id="WP_125128076.1">
    <property type="nucleotide sequence ID" value="NZ_RHJS01000002.1"/>
</dbReference>
<dbReference type="NCBIfam" id="TIGR03570">
    <property type="entry name" value="NeuD_NnaD"/>
    <property type="match status" value="1"/>
</dbReference>
<dbReference type="CDD" id="cd03360">
    <property type="entry name" value="LbH_AT_putative"/>
    <property type="match status" value="1"/>
</dbReference>
<evidence type="ECO:0000256" key="1">
    <source>
        <dbReference type="ARBA" id="ARBA00022679"/>
    </source>
</evidence>
<dbReference type="PROSITE" id="PS00101">
    <property type="entry name" value="HEXAPEP_TRANSFERASES"/>
    <property type="match status" value="1"/>
</dbReference>
<feature type="active site" description="Proton acceptor" evidence="3">
    <location>
        <position position="141"/>
    </location>
</feature>
<dbReference type="InterPro" id="IPR018357">
    <property type="entry name" value="Hexapep_transf_CS"/>
</dbReference>
<protein>
    <submittedName>
        <fullName evidence="6">Acetyltransferase</fullName>
    </submittedName>
</protein>
<evidence type="ECO:0000256" key="4">
    <source>
        <dbReference type="PIRSR" id="PIRSR620019-2"/>
    </source>
</evidence>
<dbReference type="EMBL" id="RHJS01000002">
    <property type="protein sequence ID" value="RRK35379.1"/>
    <property type="molecule type" value="Genomic_DNA"/>
</dbReference>
<evidence type="ECO:0000256" key="3">
    <source>
        <dbReference type="PIRSR" id="PIRSR620019-1"/>
    </source>
</evidence>
<comment type="caution">
    <text evidence="6">The sequence shown here is derived from an EMBL/GenBank/DDBJ whole genome shotgun (WGS) entry which is preliminary data.</text>
</comment>
<dbReference type="InterPro" id="IPR011004">
    <property type="entry name" value="Trimer_LpxA-like_sf"/>
</dbReference>
<keyword evidence="1 6" id="KW-0808">Transferase</keyword>
<dbReference type="Proteomes" id="UP000274920">
    <property type="component" value="Unassembled WGS sequence"/>
</dbReference>
<evidence type="ECO:0000313" key="7">
    <source>
        <dbReference type="Proteomes" id="UP000274920"/>
    </source>
</evidence>
<proteinExistence type="predicted"/>
<dbReference type="PANTHER" id="PTHR43300">
    <property type="entry name" value="ACETYLTRANSFERASE"/>
    <property type="match status" value="1"/>
</dbReference>
<keyword evidence="2" id="KW-0677">Repeat</keyword>
<dbReference type="Gene3D" id="3.40.50.20">
    <property type="match status" value="1"/>
</dbReference>
<gene>
    <name evidence="6" type="ORF">EBB54_15585</name>
</gene>
<dbReference type="PANTHER" id="PTHR43300:SF7">
    <property type="entry name" value="UDP-N-ACETYLBACILLOSAMINE N-ACETYLTRANSFERASE"/>
    <property type="match status" value="1"/>
</dbReference>
<name>A0A3R8RA61_9FIRM</name>
<dbReference type="SUPFAM" id="SSF51161">
    <property type="entry name" value="Trimeric LpxA-like enzymes"/>
    <property type="match status" value="1"/>
</dbReference>
<organism evidence="6 7">
    <name type="scientific">Schaedlerella arabinosiphila</name>
    <dbReference type="NCBI Taxonomy" id="2044587"/>
    <lineage>
        <taxon>Bacteria</taxon>
        <taxon>Bacillati</taxon>
        <taxon>Bacillota</taxon>
        <taxon>Clostridia</taxon>
        <taxon>Lachnospirales</taxon>
        <taxon>Lachnospiraceae</taxon>
        <taxon>Schaedlerella</taxon>
    </lineage>
</organism>
<feature type="domain" description="PglD N-terminal" evidence="5">
    <location>
        <begin position="4"/>
        <end position="85"/>
    </location>
</feature>
<feature type="binding site" evidence="4">
    <location>
        <position position="150"/>
    </location>
    <ligand>
        <name>acetyl-CoA</name>
        <dbReference type="ChEBI" id="CHEBI:57288"/>
    </ligand>
</feature>
<evidence type="ECO:0000313" key="6">
    <source>
        <dbReference type="EMBL" id="RRK35379.1"/>
    </source>
</evidence>
<keyword evidence="7" id="KW-1185">Reference proteome</keyword>
<dbReference type="Pfam" id="PF00132">
    <property type="entry name" value="Hexapep"/>
    <property type="match status" value="1"/>
</dbReference>
<dbReference type="InterPro" id="IPR041561">
    <property type="entry name" value="PglD_N"/>
</dbReference>
<dbReference type="AlphaFoldDB" id="A0A3R8RA61"/>
<sequence length="208" mass="21898">MSSKLVLVGGGGHCKSVLDTALRMACFKEIVITDYYNPEGSSLLGCKVVGTDEVLPDLYKNGYRSAFITVGSIKSTDVRRNIFEKCKKIGFQSPNIIDSSALISNSVDMGIGVFVGKNAILNADSIIGNYAIINTACIIEHECKIGDFSHIAVGATVCGGVEIDSNVFIGANSTIIQGVKIGRNSVIGAGSIILTDVPENSTIVGAYR</sequence>
<dbReference type="InterPro" id="IPR001451">
    <property type="entry name" value="Hexapep"/>
</dbReference>
<dbReference type="InterPro" id="IPR020019">
    <property type="entry name" value="AcTrfase_PglD-like"/>
</dbReference>
<feature type="site" description="Increases basicity of active site His" evidence="3">
    <location>
        <position position="142"/>
    </location>
</feature>
<dbReference type="Gene3D" id="2.160.10.10">
    <property type="entry name" value="Hexapeptide repeat proteins"/>
    <property type="match status" value="1"/>
</dbReference>
<dbReference type="InterPro" id="IPR050179">
    <property type="entry name" value="Trans_hexapeptide_repeat"/>
</dbReference>
<reference evidence="6" key="1">
    <citation type="submission" date="2018-10" db="EMBL/GenBank/DDBJ databases">
        <title>Schaedlerella arabinophila gen. nov. sp. nov., isolated from the mouse intestinal tract and comparative analysis with the genome of the closely related altered Schaedler flora strain ASF502.</title>
        <authorList>
            <person name="Miyake S."/>
            <person name="Soh M."/>
            <person name="Seedorf H."/>
        </authorList>
    </citation>
    <scope>NUCLEOTIDE SEQUENCE [LARGE SCALE GENOMIC DNA]</scope>
    <source>
        <strain evidence="6">DSM 106076</strain>
    </source>
</reference>
<evidence type="ECO:0000256" key="2">
    <source>
        <dbReference type="ARBA" id="ARBA00022737"/>
    </source>
</evidence>
<evidence type="ECO:0000259" key="5">
    <source>
        <dbReference type="Pfam" id="PF17836"/>
    </source>
</evidence>
<dbReference type="GO" id="GO:0016740">
    <property type="term" value="F:transferase activity"/>
    <property type="evidence" value="ECO:0007669"/>
    <property type="project" value="UniProtKB-KW"/>
</dbReference>
<accession>A0A3R8RA61</accession>
<dbReference type="Pfam" id="PF17836">
    <property type="entry name" value="PglD_N"/>
    <property type="match status" value="1"/>
</dbReference>